<dbReference type="GO" id="GO:0036088">
    <property type="term" value="P:D-serine catabolic process"/>
    <property type="evidence" value="ECO:0007669"/>
    <property type="project" value="TreeGrafter"/>
</dbReference>
<dbReference type="Proteomes" id="UP000007963">
    <property type="component" value="Unassembled WGS sequence"/>
</dbReference>
<evidence type="ECO:0000256" key="2">
    <source>
        <dbReference type="ARBA" id="ARBA00023239"/>
    </source>
</evidence>
<dbReference type="PANTHER" id="PTHR28004:SF2">
    <property type="entry name" value="D-SERINE DEHYDRATASE"/>
    <property type="match status" value="1"/>
</dbReference>
<dbReference type="STRING" id="341663.Q0D0X5"/>
<dbReference type="EMBL" id="CH476594">
    <property type="protein sequence ID" value="EAU39055.1"/>
    <property type="molecule type" value="Genomic_DNA"/>
</dbReference>
<accession>Q0D0X5</accession>
<dbReference type="SMART" id="SM01119">
    <property type="entry name" value="D-ser_dehydrat"/>
    <property type="match status" value="1"/>
</dbReference>
<dbReference type="InterPro" id="IPR001608">
    <property type="entry name" value="Ala_racemase_N"/>
</dbReference>
<dbReference type="OrthoDB" id="20198at2759"/>
<dbReference type="eggNOG" id="ENOG502QRZ0">
    <property type="taxonomic scope" value="Eukaryota"/>
</dbReference>
<keyword evidence="2" id="KW-0456">Lyase</keyword>
<dbReference type="InterPro" id="IPR042208">
    <property type="entry name" value="D-ser_dehydrat-like_sf"/>
</dbReference>
<dbReference type="HOGENOM" id="CLU_465365_0_0_1"/>
<gene>
    <name evidence="4" type="ORF">ATEG_00409</name>
</gene>
<dbReference type="Gene3D" id="2.40.37.20">
    <property type="entry name" value="D-serine dehydratase-like domain"/>
    <property type="match status" value="1"/>
</dbReference>
<dbReference type="RefSeq" id="XP_001210495.1">
    <property type="nucleotide sequence ID" value="XM_001210495.1"/>
</dbReference>
<evidence type="ECO:0000256" key="1">
    <source>
        <dbReference type="ARBA" id="ARBA00005323"/>
    </source>
</evidence>
<dbReference type="Pfam" id="PF14031">
    <property type="entry name" value="D-ser_dehydrat"/>
    <property type="match status" value="1"/>
</dbReference>
<dbReference type="Gene3D" id="3.20.20.10">
    <property type="entry name" value="Alanine racemase"/>
    <property type="match status" value="1"/>
</dbReference>
<dbReference type="AlphaFoldDB" id="Q0D0X5"/>
<evidence type="ECO:0000313" key="5">
    <source>
        <dbReference type="Proteomes" id="UP000007963"/>
    </source>
</evidence>
<feature type="domain" description="D-serine dehydratase-like" evidence="3">
    <location>
        <begin position="218"/>
        <end position="325"/>
    </location>
</feature>
<dbReference type="InterPro" id="IPR026956">
    <property type="entry name" value="D-ser_dehydrat-like_dom"/>
</dbReference>
<dbReference type="InterPro" id="IPR029066">
    <property type="entry name" value="PLP-binding_barrel"/>
</dbReference>
<protein>
    <recommendedName>
        <fullName evidence="3">D-serine dehydratase-like domain-containing protein</fullName>
    </recommendedName>
</protein>
<dbReference type="GeneID" id="4355163"/>
<dbReference type="PANTHER" id="PTHR28004">
    <property type="entry name" value="ZGC:162816-RELATED"/>
    <property type="match status" value="1"/>
</dbReference>
<dbReference type="InterPro" id="IPR051466">
    <property type="entry name" value="D-amino_acid_metab_enzyme"/>
</dbReference>
<comment type="similarity">
    <text evidence="1">Belongs to the DSD1 family.</text>
</comment>
<dbReference type="VEuPathDB" id="FungiDB:ATEG_00409"/>
<dbReference type="GO" id="GO:0008721">
    <property type="term" value="F:D-serine ammonia-lyase activity"/>
    <property type="evidence" value="ECO:0007669"/>
    <property type="project" value="TreeGrafter"/>
</dbReference>
<dbReference type="SUPFAM" id="SSF51419">
    <property type="entry name" value="PLP-binding barrel"/>
    <property type="match status" value="1"/>
</dbReference>
<evidence type="ECO:0000313" key="4">
    <source>
        <dbReference type="EMBL" id="EAU39055.1"/>
    </source>
</evidence>
<proteinExistence type="inferred from homology"/>
<evidence type="ECO:0000259" key="3">
    <source>
        <dbReference type="SMART" id="SM01119"/>
    </source>
</evidence>
<sequence>MTADCRRHCNFQSGKSVPRLATVAREVGESSVSVMIDHPDQLVYLSQFREIAGFAAGVFLKVDTGYHRAGVPPAMLNKNGLLEKIAEEEKAGRVILLGVYSHSSLSYAATNAGEALSYLKTEIAGCKEALQKNSHLLPTDRGLVISVGATPQAISAHNLLQEPLSPEAKDLQTFMQSTAQDTGARVKIELHAGVYSVMDMQQMATRAKHLGNIEDEVALSVVAEVCSVYNNGERDKPEALVAAGTLALGREPCQSYPGWGMVGNLEQQPGTSRLIVERISQEHGIVSWHGGDGPEIPLRVGQSLRIYPNHACITGALYGWYLIVDSSREGEETKIVDVWVRWPITTTQTAPPATASRPSLLRASKQVYNEATPIYLRESTFSIVQVDFLAAASREYPRVLYNPRQIRKVEVVFNSRDYIYMAQFLADELPAVVDVMDQLATTASEYTPTAVDALRVAHVDFESEANDPAHGQHIENMNEYLWGRTLTFLRQTFKLSHLYVDLTRCTCVDGCCRLADEVLGWGWLQVWLRGMSEVIQRLHQGFSLENVVDSDRLTDVRTLGEYNDMLRKVHLKLTTFMSMGQILKRR</sequence>
<reference evidence="5" key="1">
    <citation type="submission" date="2005-09" db="EMBL/GenBank/DDBJ databases">
        <title>Annotation of the Aspergillus terreus NIH2624 genome.</title>
        <authorList>
            <person name="Birren B.W."/>
            <person name="Lander E.S."/>
            <person name="Galagan J.E."/>
            <person name="Nusbaum C."/>
            <person name="Devon K."/>
            <person name="Henn M."/>
            <person name="Ma L.-J."/>
            <person name="Jaffe D.B."/>
            <person name="Butler J."/>
            <person name="Alvarez P."/>
            <person name="Gnerre S."/>
            <person name="Grabherr M."/>
            <person name="Kleber M."/>
            <person name="Mauceli E.W."/>
            <person name="Brockman W."/>
            <person name="Rounsley S."/>
            <person name="Young S.K."/>
            <person name="LaButti K."/>
            <person name="Pushparaj V."/>
            <person name="DeCaprio D."/>
            <person name="Crawford M."/>
            <person name="Koehrsen M."/>
            <person name="Engels R."/>
            <person name="Montgomery P."/>
            <person name="Pearson M."/>
            <person name="Howarth C."/>
            <person name="Larson L."/>
            <person name="Luoma S."/>
            <person name="White J."/>
            <person name="Alvarado L."/>
            <person name="Kodira C.D."/>
            <person name="Zeng Q."/>
            <person name="Oleary S."/>
            <person name="Yandava C."/>
            <person name="Denning D.W."/>
            <person name="Nierman W.C."/>
            <person name="Milne T."/>
            <person name="Madden K."/>
        </authorList>
    </citation>
    <scope>NUCLEOTIDE SEQUENCE [LARGE SCALE GENOMIC DNA]</scope>
    <source>
        <strain evidence="5">NIH 2624 / FGSC A1156</strain>
    </source>
</reference>
<name>Q0D0X5_ASPTN</name>
<organism evidence="4 5">
    <name type="scientific">Aspergillus terreus (strain NIH 2624 / FGSC A1156)</name>
    <dbReference type="NCBI Taxonomy" id="341663"/>
    <lineage>
        <taxon>Eukaryota</taxon>
        <taxon>Fungi</taxon>
        <taxon>Dikarya</taxon>
        <taxon>Ascomycota</taxon>
        <taxon>Pezizomycotina</taxon>
        <taxon>Eurotiomycetes</taxon>
        <taxon>Eurotiomycetidae</taxon>
        <taxon>Eurotiales</taxon>
        <taxon>Aspergillaceae</taxon>
        <taxon>Aspergillus</taxon>
        <taxon>Aspergillus subgen. Circumdati</taxon>
    </lineage>
</organism>
<dbReference type="Pfam" id="PF01168">
    <property type="entry name" value="Ala_racemase_N"/>
    <property type="match status" value="1"/>
</dbReference>